<evidence type="ECO:0000313" key="2">
    <source>
        <dbReference type="EMBL" id="GAX54744.1"/>
    </source>
</evidence>
<protein>
    <submittedName>
        <fullName evidence="2">Uncharacterized protein</fullName>
    </submittedName>
</protein>
<proteinExistence type="predicted"/>
<evidence type="ECO:0000313" key="3">
    <source>
        <dbReference type="Proteomes" id="UP000217446"/>
    </source>
</evidence>
<dbReference type="EMBL" id="BDQI01000015">
    <property type="protein sequence ID" value="GAX54744.1"/>
    <property type="molecule type" value="Genomic_DNA"/>
</dbReference>
<gene>
    <name evidence="2" type="ORF">SO3561_06297</name>
</gene>
<feature type="compositionally biased region" description="Basic and acidic residues" evidence="1">
    <location>
        <begin position="40"/>
        <end position="49"/>
    </location>
</feature>
<feature type="region of interest" description="Disordered" evidence="1">
    <location>
        <begin position="40"/>
        <end position="63"/>
    </location>
</feature>
<organism evidence="2 3">
    <name type="scientific">Streptomyces olivochromogenes</name>
    <dbReference type="NCBI Taxonomy" id="1963"/>
    <lineage>
        <taxon>Bacteria</taxon>
        <taxon>Bacillati</taxon>
        <taxon>Actinomycetota</taxon>
        <taxon>Actinomycetes</taxon>
        <taxon>Kitasatosporales</taxon>
        <taxon>Streptomycetaceae</taxon>
        <taxon>Streptomyces</taxon>
    </lineage>
</organism>
<keyword evidence="3" id="KW-1185">Reference proteome</keyword>
<accession>A0A250VKX7</accession>
<name>A0A250VKX7_STROL</name>
<evidence type="ECO:0000256" key="1">
    <source>
        <dbReference type="SAM" id="MobiDB-lite"/>
    </source>
</evidence>
<reference evidence="3" key="1">
    <citation type="submission" date="2017-05" db="EMBL/GenBank/DDBJ databases">
        <title>Streptomyces olivochromogenes NBRC 3561 whole genome shotgun sequence.</title>
        <authorList>
            <person name="Dohra H."/>
            <person name="Kodani S."/>
        </authorList>
    </citation>
    <scope>NUCLEOTIDE SEQUENCE [LARGE SCALE GENOMIC DNA]</scope>
    <source>
        <strain evidence="3">NBRC 3561</strain>
    </source>
</reference>
<comment type="caution">
    <text evidence="2">The sequence shown here is derived from an EMBL/GenBank/DDBJ whole genome shotgun (WGS) entry which is preliminary data.</text>
</comment>
<dbReference type="AlphaFoldDB" id="A0A250VKX7"/>
<dbReference type="RefSeq" id="WP_159064485.1">
    <property type="nucleotide sequence ID" value="NZ_BDQI01000015.1"/>
</dbReference>
<sequence length="63" mass="7246">MTHTVDLTIRPGWFIEVDEITFKDLKRQGLINSEYAELKEVPTPKETPRSRKGSATKKEVDSK</sequence>
<dbReference type="Proteomes" id="UP000217446">
    <property type="component" value="Unassembled WGS sequence"/>
</dbReference>